<reference evidence="2 4" key="1">
    <citation type="submission" date="2020-01" db="EMBL/GenBank/DDBJ databases">
        <authorList>
            <consortium name="DOE Joint Genome Institute"/>
            <person name="Haridas S."/>
            <person name="Albert R."/>
            <person name="Binder M."/>
            <person name="Bloem J."/>
            <person name="Labutti K."/>
            <person name="Salamov A."/>
            <person name="Andreopoulos B."/>
            <person name="Baker S.E."/>
            <person name="Barry K."/>
            <person name="Bills G."/>
            <person name="Bluhm B.H."/>
            <person name="Cannon C."/>
            <person name="Castanera R."/>
            <person name="Culley D.E."/>
            <person name="Daum C."/>
            <person name="Ezra D."/>
            <person name="Gonzalez J.B."/>
            <person name="Henrissat B."/>
            <person name="Kuo A."/>
            <person name="Liang C."/>
            <person name="Lipzen A."/>
            <person name="Lutzoni F."/>
            <person name="Magnuson J."/>
            <person name="Mondo S."/>
            <person name="Nolan M."/>
            <person name="Ohm R."/>
            <person name="Pangilinan J."/>
            <person name="Park H.-J."/>
            <person name="Ramirez L."/>
            <person name="Alfaro M."/>
            <person name="Sun H."/>
            <person name="Tritt A."/>
            <person name="Yoshinaga Y."/>
            <person name="Zwiers L.-H."/>
            <person name="Turgeon B.G."/>
            <person name="Goodwin S.B."/>
            <person name="Spatafora J.W."/>
            <person name="Crous P.W."/>
            <person name="Grigoriev I.V."/>
        </authorList>
    </citation>
    <scope>NUCLEOTIDE SEQUENCE</scope>
    <source>
        <strain evidence="2 4">CBS 781.70</strain>
    </source>
</reference>
<dbReference type="InterPro" id="IPR038212">
    <property type="entry name" value="TF_EnY2_sf"/>
</dbReference>
<evidence type="ECO:0000313" key="4">
    <source>
        <dbReference type="RefSeq" id="XP_033536996.1"/>
    </source>
</evidence>
<reference evidence="4" key="3">
    <citation type="submission" date="2025-04" db="UniProtKB">
        <authorList>
            <consortium name="RefSeq"/>
        </authorList>
    </citation>
    <scope>IDENTIFICATION</scope>
    <source>
        <strain evidence="4">CBS 781.70</strain>
    </source>
</reference>
<evidence type="ECO:0000313" key="3">
    <source>
        <dbReference type="Proteomes" id="UP000504638"/>
    </source>
</evidence>
<evidence type="ECO:0000313" key="2">
    <source>
        <dbReference type="EMBL" id="KAF1815365.1"/>
    </source>
</evidence>
<dbReference type="Gene3D" id="1.10.246.140">
    <property type="match status" value="1"/>
</dbReference>
<name>A0A6G1GBB5_9PEZI</name>
<feature type="region of interest" description="Disordered" evidence="1">
    <location>
        <begin position="1"/>
        <end position="24"/>
    </location>
</feature>
<dbReference type="RefSeq" id="XP_033536996.1">
    <property type="nucleotide sequence ID" value="XM_033677924.1"/>
</dbReference>
<dbReference type="AlphaFoldDB" id="A0A6G1GBB5"/>
<protein>
    <submittedName>
        <fullName evidence="2 4">Uncharacterized protein</fullName>
    </submittedName>
</protein>
<dbReference type="GeneID" id="54418494"/>
<dbReference type="OrthoDB" id="5355007at2759"/>
<accession>A0A6G1GBB5</accession>
<keyword evidence="3" id="KW-1185">Reference proteome</keyword>
<gene>
    <name evidence="2 4" type="ORF">P152DRAFT_446438</name>
</gene>
<dbReference type="Proteomes" id="UP000504638">
    <property type="component" value="Unplaced"/>
</dbReference>
<organism evidence="2">
    <name type="scientific">Eremomyces bilateralis CBS 781.70</name>
    <dbReference type="NCBI Taxonomy" id="1392243"/>
    <lineage>
        <taxon>Eukaryota</taxon>
        <taxon>Fungi</taxon>
        <taxon>Dikarya</taxon>
        <taxon>Ascomycota</taxon>
        <taxon>Pezizomycotina</taxon>
        <taxon>Dothideomycetes</taxon>
        <taxon>Dothideomycetes incertae sedis</taxon>
        <taxon>Eremomycetales</taxon>
        <taxon>Eremomycetaceae</taxon>
        <taxon>Eremomyces</taxon>
    </lineage>
</organism>
<evidence type="ECO:0000256" key="1">
    <source>
        <dbReference type="SAM" id="MobiDB-lite"/>
    </source>
</evidence>
<reference evidence="4" key="2">
    <citation type="submission" date="2020-04" db="EMBL/GenBank/DDBJ databases">
        <authorList>
            <consortium name="NCBI Genome Project"/>
        </authorList>
    </citation>
    <scope>NUCLEOTIDE SEQUENCE</scope>
    <source>
        <strain evidence="4">CBS 781.70</strain>
    </source>
</reference>
<dbReference type="EMBL" id="ML975151">
    <property type="protein sequence ID" value="KAF1815365.1"/>
    <property type="molecule type" value="Genomic_DNA"/>
</dbReference>
<proteinExistence type="predicted"/>
<sequence length="142" mass="15175">MAPVTVSSSSLSSGPTTRRAPQPLPADLRASLTSALLAQNSIPRIHQTLSHELASSGWTNALREHVKELLRSGQAQSYGEVMRLVVEGALKEEGGKNGEEANGEGNGVAQAEVIKIPEKAVKEGLRVVRKELERVCEVVVDN</sequence>